<feature type="domain" description="Transposase Synechocystis PCC 6803" evidence="2">
    <location>
        <begin position="1"/>
        <end position="126"/>
    </location>
</feature>
<dbReference type="SUPFAM" id="SSF46689">
    <property type="entry name" value="Homeodomain-like"/>
    <property type="match status" value="1"/>
</dbReference>
<feature type="region of interest" description="Disordered" evidence="1">
    <location>
        <begin position="111"/>
        <end position="153"/>
    </location>
</feature>
<evidence type="ECO:0000313" key="4">
    <source>
        <dbReference type="Proteomes" id="UP000597507"/>
    </source>
</evidence>
<proteinExistence type="predicted"/>
<dbReference type="Proteomes" id="UP000597507">
    <property type="component" value="Unassembled WGS sequence"/>
</dbReference>
<reference evidence="3 4" key="1">
    <citation type="journal article" date="2014" name="Int. J. Syst. Evol. Microbiol.">
        <title>Complete genome sequence of Corynebacterium casei LMG S-19264T (=DSM 44701T), isolated from a smear-ripened cheese.</title>
        <authorList>
            <consortium name="US DOE Joint Genome Institute (JGI-PGF)"/>
            <person name="Walter F."/>
            <person name="Albersmeier A."/>
            <person name="Kalinowski J."/>
            <person name="Ruckert C."/>
        </authorList>
    </citation>
    <scope>NUCLEOTIDE SEQUENCE [LARGE SCALE GENOMIC DNA]</scope>
    <source>
        <strain evidence="3 4">CGMCC 1.16330</strain>
    </source>
</reference>
<dbReference type="InterPro" id="IPR002622">
    <property type="entry name" value="Transposase_14"/>
</dbReference>
<comment type="caution">
    <text evidence="3">The sequence shown here is derived from an EMBL/GenBank/DDBJ whole genome shotgun (WGS) entry which is preliminary data.</text>
</comment>
<dbReference type="EMBL" id="BMKS01000003">
    <property type="protein sequence ID" value="GGG27868.1"/>
    <property type="molecule type" value="Genomic_DNA"/>
</dbReference>
<protein>
    <recommendedName>
        <fullName evidence="2">Transposase Synechocystis PCC 6803 domain-containing protein</fullName>
    </recommendedName>
</protein>
<accession>A0A8J3EAJ6</accession>
<sequence>MALSVDLRERVLAAHERREGSQRVLAERFGVAVGTVNGWLRQAGAGRRAPLRRRGGRAALGGAGPEELTALVAERPDATLAEYAAMLAERVGRRFSPAVLCRALRRAGLRRKKKPARERAGTARCRRRTGNLAGGGHGSGRSRPARVASRVVV</sequence>
<feature type="compositionally biased region" description="Low complexity" evidence="1">
    <location>
        <begin position="141"/>
        <end position="153"/>
    </location>
</feature>
<dbReference type="Pfam" id="PF01710">
    <property type="entry name" value="HTH_Tnp_IS630"/>
    <property type="match status" value="1"/>
</dbReference>
<dbReference type="AlphaFoldDB" id="A0A8J3EAJ6"/>
<name>A0A8J3EAJ6_9PROT</name>
<evidence type="ECO:0000259" key="2">
    <source>
        <dbReference type="Pfam" id="PF01710"/>
    </source>
</evidence>
<evidence type="ECO:0000256" key="1">
    <source>
        <dbReference type="SAM" id="MobiDB-lite"/>
    </source>
</evidence>
<dbReference type="RefSeq" id="WP_188899355.1">
    <property type="nucleotide sequence ID" value="NZ_BMKS01000003.1"/>
</dbReference>
<gene>
    <name evidence="3" type="ORF">GCM10010964_14760</name>
</gene>
<dbReference type="InterPro" id="IPR009057">
    <property type="entry name" value="Homeodomain-like_sf"/>
</dbReference>
<organism evidence="3 4">
    <name type="scientific">Caldovatus sediminis</name>
    <dbReference type="NCBI Taxonomy" id="2041189"/>
    <lineage>
        <taxon>Bacteria</taxon>
        <taxon>Pseudomonadati</taxon>
        <taxon>Pseudomonadota</taxon>
        <taxon>Alphaproteobacteria</taxon>
        <taxon>Acetobacterales</taxon>
        <taxon>Roseomonadaceae</taxon>
        <taxon>Caldovatus</taxon>
    </lineage>
</organism>
<evidence type="ECO:0000313" key="3">
    <source>
        <dbReference type="EMBL" id="GGG27868.1"/>
    </source>
</evidence>
<keyword evidence="4" id="KW-1185">Reference proteome</keyword>